<evidence type="ECO:0000313" key="3">
    <source>
        <dbReference type="Proteomes" id="UP000008548"/>
    </source>
</evidence>
<organism evidence="2 3">
    <name type="scientific">Rickettsia felis (strain ATCC VR-1525 / URRWXCal2)</name>
    <name type="common">Rickettsia azadi</name>
    <dbReference type="NCBI Taxonomy" id="315456"/>
    <lineage>
        <taxon>Bacteria</taxon>
        <taxon>Pseudomonadati</taxon>
        <taxon>Pseudomonadota</taxon>
        <taxon>Alphaproteobacteria</taxon>
        <taxon>Rickettsiales</taxon>
        <taxon>Rickettsiaceae</taxon>
        <taxon>Rickettsieae</taxon>
        <taxon>Rickettsia</taxon>
        <taxon>spotted fever group</taxon>
    </lineage>
</organism>
<feature type="compositionally biased region" description="Polar residues" evidence="1">
    <location>
        <begin position="417"/>
        <end position="427"/>
    </location>
</feature>
<sequence>MKTTDRLYNNQISDSSNNNMEQIYSHIVSLSKIKQGTPGNRTSTNPEVSKRRLDSLARLVTGDNICSAIRYYNDTILIASNSGGNELAKEVLDTVKDFSKDNRKNGKCLEDELLRLYVKSSWKPFIKQLINQQKEISTLKNSSEKRVKALYNNIEKLLSWPGIMKAPCNNKKKQTDYINELTKLFQGEQELNKFCDFCSECIKSAQNTKSFEKEHKIIGIIRHPLKDIKKVAADFIDPEMSKFSNKVKQAIIDGKIKYLNNQNSQKEKIHAEMRILQEIYQQNNNNLEILKNDLDSEYIGITKLCCLSCQVTIEALTGKELEESEIVRGNHGKAYEYWKAPDFVYKDEDLQKKILYVFDLLTKKDNKKYHKLGKDGADFSDSSVGSYALSDEDKAKLQKAASTLSQQGVTPIEGAGKNNQSRYIGNNKNKEKKVIGR</sequence>
<dbReference type="AlphaFoldDB" id="Q4UKV0"/>
<feature type="compositionally biased region" description="Polar residues" evidence="1">
    <location>
        <begin position="400"/>
        <end position="409"/>
    </location>
</feature>
<dbReference type="InterPro" id="IPR027796">
    <property type="entry name" value="OTT_1508_deam-like"/>
</dbReference>
<reference evidence="2 3" key="1">
    <citation type="journal article" date="2005" name="PLoS Biol.">
        <title>The genome sequence of Rickettsia felis identifies the first putative conjugative plasmid in an obligate intracellular parasite.</title>
        <authorList>
            <person name="Ogata H."/>
            <person name="Renesto P."/>
            <person name="Audic S."/>
            <person name="Robert C."/>
            <person name="Blanc G."/>
            <person name="Fournier P.E."/>
            <person name="Parinello H."/>
            <person name="Claverie J.M."/>
            <person name="Raoult D."/>
        </authorList>
    </citation>
    <scope>NUCLEOTIDE SEQUENCE [LARGE SCALE GENOMIC DNA]</scope>
    <source>
        <strain evidence="3">ATCC VR-1525 / URRWXCal2</strain>
    </source>
</reference>
<accession>Q4UKV0</accession>
<dbReference type="STRING" id="315456.RF_0972"/>
<feature type="compositionally biased region" description="Basic and acidic residues" evidence="1">
    <location>
        <begin position="428"/>
        <end position="437"/>
    </location>
</feature>
<dbReference type="KEGG" id="rfe:RF_0972"/>
<evidence type="ECO:0000313" key="2">
    <source>
        <dbReference type="EMBL" id="AAY61823.1"/>
    </source>
</evidence>
<dbReference type="HOGENOM" id="CLU_626819_0_0_5"/>
<evidence type="ECO:0008006" key="4">
    <source>
        <dbReference type="Google" id="ProtNLM"/>
    </source>
</evidence>
<name>Q4UKV0_RICFE</name>
<dbReference type="EMBL" id="CP000053">
    <property type="protein sequence ID" value="AAY61823.1"/>
    <property type="molecule type" value="Genomic_DNA"/>
</dbReference>
<feature type="region of interest" description="Disordered" evidence="1">
    <location>
        <begin position="400"/>
        <end position="437"/>
    </location>
</feature>
<dbReference type="Pfam" id="PF14441">
    <property type="entry name" value="OTT_1508_deam"/>
    <property type="match status" value="1"/>
</dbReference>
<dbReference type="OrthoDB" id="7162257at2"/>
<dbReference type="Proteomes" id="UP000008548">
    <property type="component" value="Chromosome"/>
</dbReference>
<evidence type="ECO:0000256" key="1">
    <source>
        <dbReference type="SAM" id="MobiDB-lite"/>
    </source>
</evidence>
<proteinExistence type="predicted"/>
<protein>
    <recommendedName>
        <fullName evidence="4">Deaminase family protein</fullName>
    </recommendedName>
</protein>
<gene>
    <name evidence="2" type="ordered locus">RF_0972</name>
</gene>
<keyword evidence="3" id="KW-1185">Reference proteome</keyword>